<dbReference type="InterPro" id="IPR005024">
    <property type="entry name" value="Snf7_fam"/>
</dbReference>
<evidence type="ECO:0000256" key="1">
    <source>
        <dbReference type="ARBA" id="ARBA00006190"/>
    </source>
</evidence>
<name>A0A182INU5_ANOAO</name>
<evidence type="ECO:0008006" key="4">
    <source>
        <dbReference type="Google" id="ProtNLM"/>
    </source>
</evidence>
<dbReference type="EnsemblMetazoa" id="ENSAATROPT016228">
    <property type="protein sequence ID" value="ENSAATROPP014253"/>
    <property type="gene ID" value="ENSAATROPG013276"/>
</dbReference>
<dbReference type="GO" id="GO:0006900">
    <property type="term" value="P:vesicle budding from membrane"/>
    <property type="evidence" value="ECO:0007669"/>
    <property type="project" value="TreeGrafter"/>
</dbReference>
<sequence length="463" mass="52037">MACDTGEEQVKPKLQLESSFFPECWKDDTRMGVLLAEFRPRTVNPVSYDSKMKFWKDLISSYCQSTGSSVVSIVTLKECFRRKGTVPYCLPVVFEDMISKGEIVRKDLLYEQQKNASVSWGPWALETLIKAPLKWSYEKARQTVTGSTHVIETTHFILKNTAKYHGEIIEKVVVSQELCNRIISYDKLVRIIKQSSNISEDGIQAALVVLEQNKRLVRETVLKEGSLSELIKFAVSNAVAQPITDIERSIYDVEQSETVLMNGIVKIEQDIDDTMVQVRACIKDGRKHLAKTYLKKKHLLEKKLERKINVLENLQVLLSKIHDTQSDKNVVEAYKLGTNALKQAFADAGITLDSVDDVLLDMKDVLGQHDEMLKTLGTAAIDDMDDLDLEQELSDLIDIKLAESNIDGANLIPAMPINSTQQPGLPGGTAEDFDKEIEKRLAALRVNTTEVHNGVDGKIRINI</sequence>
<dbReference type="GO" id="GO:0032511">
    <property type="term" value="P:late endosome to vacuole transport via multivesicular body sorting pathway"/>
    <property type="evidence" value="ECO:0007669"/>
    <property type="project" value="TreeGrafter"/>
</dbReference>
<dbReference type="VEuPathDB" id="VectorBase:AATE002640"/>
<reference evidence="2" key="2">
    <citation type="submission" date="2022-08" db="UniProtKB">
        <authorList>
            <consortium name="EnsemblMetazoa"/>
        </authorList>
    </citation>
    <scope>IDENTIFICATION</scope>
    <source>
        <strain evidence="2">EBRO</strain>
    </source>
</reference>
<evidence type="ECO:0000313" key="3">
    <source>
        <dbReference type="Proteomes" id="UP000075880"/>
    </source>
</evidence>
<dbReference type="OrthoDB" id="10250120at2759"/>
<comment type="similarity">
    <text evidence="1">Belongs to the SNF7 family.</text>
</comment>
<dbReference type="AlphaFoldDB" id="A0A182INU5"/>
<proteinExistence type="inferred from homology"/>
<accession>A0A182INU5</accession>
<dbReference type="PANTHER" id="PTHR22761">
    <property type="entry name" value="CHARGED MULTIVESICULAR BODY PROTEIN"/>
    <property type="match status" value="1"/>
</dbReference>
<dbReference type="Pfam" id="PF03357">
    <property type="entry name" value="Snf7"/>
    <property type="match status" value="1"/>
</dbReference>
<dbReference type="Pfam" id="PF25880">
    <property type="entry name" value="WHD_CHMP7_1st"/>
    <property type="match status" value="1"/>
</dbReference>
<dbReference type="Gene3D" id="6.10.140.1230">
    <property type="match status" value="1"/>
</dbReference>
<protein>
    <recommendedName>
        <fullName evidence="4">Charged multivesicular body protein 7</fullName>
    </recommendedName>
</protein>
<dbReference type="GO" id="GO:0000815">
    <property type="term" value="C:ESCRT III complex"/>
    <property type="evidence" value="ECO:0007669"/>
    <property type="project" value="TreeGrafter"/>
</dbReference>
<reference evidence="3" key="1">
    <citation type="submission" date="2021-09" db="EMBL/GenBank/DDBJ databases">
        <authorList>
            <consortium name="Infravec"/>
            <person name="Campbell I L."/>
            <person name="Maslen G."/>
            <person name="Yates A."/>
        </authorList>
    </citation>
    <scope>NUCLEOTIDE SEQUENCE [LARGE SCALE GENOMIC DNA]</scope>
    <source>
        <strain evidence="3">Infravec2 EBRE</strain>
    </source>
</reference>
<organism evidence="2">
    <name type="scientific">Anopheles atroparvus</name>
    <name type="common">European mosquito</name>
    <dbReference type="NCBI Taxonomy" id="41427"/>
    <lineage>
        <taxon>Eukaryota</taxon>
        <taxon>Metazoa</taxon>
        <taxon>Ecdysozoa</taxon>
        <taxon>Arthropoda</taxon>
        <taxon>Hexapoda</taxon>
        <taxon>Insecta</taxon>
        <taxon>Pterygota</taxon>
        <taxon>Neoptera</taxon>
        <taxon>Endopterygota</taxon>
        <taxon>Diptera</taxon>
        <taxon>Nematocera</taxon>
        <taxon>Culicoidea</taxon>
        <taxon>Culicidae</taxon>
        <taxon>Anophelinae</taxon>
        <taxon>Anopheles</taxon>
    </lineage>
</organism>
<dbReference type="Proteomes" id="UP000075880">
    <property type="component" value="Unassembled WGS sequence"/>
</dbReference>
<dbReference type="GO" id="GO:0005771">
    <property type="term" value="C:multivesicular body"/>
    <property type="evidence" value="ECO:0007669"/>
    <property type="project" value="TreeGrafter"/>
</dbReference>
<evidence type="ECO:0000313" key="2">
    <source>
        <dbReference type="EnsemblMetazoa" id="AATE002640-PA.1"/>
    </source>
</evidence>
<dbReference type="EnsemblMetazoa" id="AATE002640-RA">
    <property type="protein sequence ID" value="AATE002640-PA.1"/>
    <property type="gene ID" value="AATE002640"/>
</dbReference>
<keyword evidence="3" id="KW-1185">Reference proteome</keyword>
<dbReference type="PANTHER" id="PTHR22761:SF21">
    <property type="entry name" value="CHARGED MULTIVESICULAR BODY PROTEIN 7"/>
    <property type="match status" value="1"/>
</dbReference>
<dbReference type="GO" id="GO:0009898">
    <property type="term" value="C:cytoplasmic side of plasma membrane"/>
    <property type="evidence" value="ECO:0007669"/>
    <property type="project" value="TreeGrafter"/>
</dbReference>
<dbReference type="STRING" id="41427.A0A182INU5"/>